<dbReference type="GO" id="GO:0009055">
    <property type="term" value="F:electron transfer activity"/>
    <property type="evidence" value="ECO:0007669"/>
    <property type="project" value="InterPro"/>
</dbReference>
<reference evidence="5 6" key="1">
    <citation type="submission" date="2020-08" db="EMBL/GenBank/DDBJ databases">
        <title>Genomic Encyclopedia of Type Strains, Phase III (KMG-III): the genomes of soil and plant-associated and newly described type strains.</title>
        <authorList>
            <person name="Whitman W."/>
        </authorList>
    </citation>
    <scope>NUCLEOTIDE SEQUENCE [LARGE SCALE GENOMIC DNA]</scope>
    <source>
        <strain evidence="5 6">CECT 8799</strain>
    </source>
</reference>
<evidence type="ECO:0000259" key="4">
    <source>
        <dbReference type="Pfam" id="PF01012"/>
    </source>
</evidence>
<dbReference type="AlphaFoldDB" id="A0A7W4ZB34"/>
<evidence type="ECO:0000313" key="5">
    <source>
        <dbReference type="EMBL" id="MBB3061994.1"/>
    </source>
</evidence>
<name>A0A7W4ZB34_9GAMM</name>
<sequence length="261" mass="27866">MPVETSLNIAVLVSVGQHPVSGRARRADQDARAVELGLTLAGRSLSLVHVGDAGEPALRQYLGMGLRTMTVLQEAPEADAASSLLQYFATHPADIVLAGVQAERGEASGLLPYLLAERLGWPLVPRIAQIRAIENGRAEVLQALPRGQRRALTVPLPFIATVDSAAPGARQTAFGPGQRGLFDIQRGLAQADVARAEWVEAQARPRPKRLNVVKAKSAAERFKAATAKPQGQGGQVMKQESSREKAQAIFDLLVAEGVIRQ</sequence>
<dbReference type="PANTHER" id="PTHR21294:SF8">
    <property type="entry name" value="ELECTRON TRANSFER FLAVOPROTEIN SUBUNIT BETA"/>
    <property type="match status" value="1"/>
</dbReference>
<evidence type="ECO:0000256" key="3">
    <source>
        <dbReference type="ARBA" id="ARBA00022982"/>
    </source>
</evidence>
<proteinExistence type="inferred from homology"/>
<keyword evidence="2" id="KW-0813">Transport</keyword>
<dbReference type="PANTHER" id="PTHR21294">
    <property type="entry name" value="ELECTRON TRANSFER FLAVOPROTEIN BETA-SUBUNIT"/>
    <property type="match status" value="1"/>
</dbReference>
<protein>
    <submittedName>
        <fullName evidence="5">Electron transfer flavoprotein beta subunit</fullName>
    </submittedName>
</protein>
<evidence type="ECO:0000256" key="2">
    <source>
        <dbReference type="ARBA" id="ARBA00022448"/>
    </source>
</evidence>
<dbReference type="EMBL" id="JACHWZ010000012">
    <property type="protein sequence ID" value="MBB3061994.1"/>
    <property type="molecule type" value="Genomic_DNA"/>
</dbReference>
<evidence type="ECO:0000313" key="6">
    <source>
        <dbReference type="Proteomes" id="UP000535937"/>
    </source>
</evidence>
<dbReference type="InterPro" id="IPR012255">
    <property type="entry name" value="ETF_b"/>
</dbReference>
<evidence type="ECO:0000256" key="1">
    <source>
        <dbReference type="ARBA" id="ARBA00007557"/>
    </source>
</evidence>
<keyword evidence="3" id="KW-0249">Electron transport</keyword>
<dbReference type="Proteomes" id="UP000535937">
    <property type="component" value="Unassembled WGS sequence"/>
</dbReference>
<dbReference type="SUPFAM" id="SSF52402">
    <property type="entry name" value="Adenine nucleotide alpha hydrolases-like"/>
    <property type="match status" value="1"/>
</dbReference>
<dbReference type="InterPro" id="IPR014729">
    <property type="entry name" value="Rossmann-like_a/b/a_fold"/>
</dbReference>
<dbReference type="InterPro" id="IPR014730">
    <property type="entry name" value="ETF_a/b_N"/>
</dbReference>
<dbReference type="Gene3D" id="3.40.50.620">
    <property type="entry name" value="HUPs"/>
    <property type="match status" value="1"/>
</dbReference>
<organism evidence="5 6">
    <name type="scientific">Microbulbifer rhizosphaerae</name>
    <dbReference type="NCBI Taxonomy" id="1562603"/>
    <lineage>
        <taxon>Bacteria</taxon>
        <taxon>Pseudomonadati</taxon>
        <taxon>Pseudomonadota</taxon>
        <taxon>Gammaproteobacteria</taxon>
        <taxon>Cellvibrionales</taxon>
        <taxon>Microbulbiferaceae</taxon>
        <taxon>Microbulbifer</taxon>
    </lineage>
</organism>
<dbReference type="Pfam" id="PF01012">
    <property type="entry name" value="ETF"/>
    <property type="match status" value="1"/>
</dbReference>
<dbReference type="RefSeq" id="WP_183460878.1">
    <property type="nucleotide sequence ID" value="NZ_JACHWZ010000012.1"/>
</dbReference>
<gene>
    <name evidence="5" type="ORF">FHS09_002837</name>
</gene>
<comment type="caution">
    <text evidence="5">The sequence shown here is derived from an EMBL/GenBank/DDBJ whole genome shotgun (WGS) entry which is preliminary data.</text>
</comment>
<comment type="similarity">
    <text evidence="1">Belongs to the ETF beta-subunit/FixA family.</text>
</comment>
<keyword evidence="6" id="KW-1185">Reference proteome</keyword>
<accession>A0A7W4ZB34</accession>
<feature type="domain" description="Electron transfer flavoprotein alpha/beta-subunit N-terminal" evidence="4">
    <location>
        <begin position="30"/>
        <end position="168"/>
    </location>
</feature>